<dbReference type="PANTHER" id="PTHR11157">
    <property type="entry name" value="FATTY ACID ACYL TRANSFERASE-RELATED"/>
    <property type="match status" value="1"/>
</dbReference>
<evidence type="ECO:0000256" key="12">
    <source>
        <dbReference type="RuleBase" id="RU361115"/>
    </source>
</evidence>
<evidence type="ECO:0000256" key="9">
    <source>
        <dbReference type="ARBA" id="ARBA00023136"/>
    </source>
</evidence>
<evidence type="ECO:0000256" key="5">
    <source>
        <dbReference type="ARBA" id="ARBA00022692"/>
    </source>
</evidence>
<feature type="transmembrane region" description="Helical" evidence="12">
    <location>
        <begin position="152"/>
        <end position="169"/>
    </location>
</feature>
<feature type="transmembrane region" description="Helical" evidence="12">
    <location>
        <begin position="175"/>
        <end position="196"/>
    </location>
</feature>
<comment type="catalytic activity">
    <reaction evidence="11">
        <text>a very-long-chain acyl-CoA + malonyl-CoA + H(+) = a very-long-chain 3-oxoacyl-CoA + CO2 + CoA</text>
        <dbReference type="Rhea" id="RHEA:32727"/>
        <dbReference type="ChEBI" id="CHEBI:15378"/>
        <dbReference type="ChEBI" id="CHEBI:16526"/>
        <dbReference type="ChEBI" id="CHEBI:57287"/>
        <dbReference type="ChEBI" id="CHEBI:57384"/>
        <dbReference type="ChEBI" id="CHEBI:90725"/>
        <dbReference type="ChEBI" id="CHEBI:90736"/>
        <dbReference type="EC" id="2.3.1.199"/>
    </reaction>
</comment>
<dbReference type="Pfam" id="PF01151">
    <property type="entry name" value="ELO"/>
    <property type="match status" value="1"/>
</dbReference>
<feature type="transmembrane region" description="Helical" evidence="12">
    <location>
        <begin position="241"/>
        <end position="260"/>
    </location>
</feature>
<evidence type="ECO:0000256" key="4">
    <source>
        <dbReference type="ARBA" id="ARBA00022679"/>
    </source>
</evidence>
<feature type="transmembrane region" description="Helical" evidence="12">
    <location>
        <begin position="80"/>
        <end position="101"/>
    </location>
</feature>
<name>A0ABQ8ESH4_9FUNG</name>
<feature type="transmembrane region" description="Helical" evidence="12">
    <location>
        <begin position="121"/>
        <end position="145"/>
    </location>
</feature>
<gene>
    <name evidence="13" type="ORF">BASA50_001205</name>
</gene>
<comment type="catalytic activity">
    <reaction evidence="12">
        <text>an acyl-CoA + malonyl-CoA + H(+) = a 3-oxoacyl-CoA + CO2 + CoA</text>
        <dbReference type="Rhea" id="RHEA:50252"/>
        <dbReference type="ChEBI" id="CHEBI:15378"/>
        <dbReference type="ChEBI" id="CHEBI:16526"/>
        <dbReference type="ChEBI" id="CHEBI:57287"/>
        <dbReference type="ChEBI" id="CHEBI:57384"/>
        <dbReference type="ChEBI" id="CHEBI:58342"/>
        <dbReference type="ChEBI" id="CHEBI:90726"/>
    </reaction>
    <physiologicalReaction direction="left-to-right" evidence="12">
        <dbReference type="Rhea" id="RHEA:50253"/>
    </physiologicalReaction>
</comment>
<evidence type="ECO:0000313" key="13">
    <source>
        <dbReference type="EMBL" id="KAH6585597.1"/>
    </source>
</evidence>
<dbReference type="InterPro" id="IPR030457">
    <property type="entry name" value="ELO_CS"/>
</dbReference>
<keyword evidence="6 12" id="KW-0276">Fatty acid metabolism</keyword>
<evidence type="ECO:0000256" key="2">
    <source>
        <dbReference type="ARBA" id="ARBA00007263"/>
    </source>
</evidence>
<evidence type="ECO:0000256" key="11">
    <source>
        <dbReference type="ARBA" id="ARBA00047375"/>
    </source>
</evidence>
<proteinExistence type="inferred from homology"/>
<keyword evidence="5 12" id="KW-0812">Transmembrane</keyword>
<feature type="transmembrane region" description="Helical" evidence="12">
    <location>
        <begin position="208"/>
        <end position="229"/>
    </location>
</feature>
<evidence type="ECO:0000256" key="10">
    <source>
        <dbReference type="ARBA" id="ARBA00023160"/>
    </source>
</evidence>
<dbReference type="EMBL" id="JAFCIX010000580">
    <property type="protein sequence ID" value="KAH6585597.1"/>
    <property type="molecule type" value="Genomic_DNA"/>
</dbReference>
<evidence type="ECO:0000256" key="1">
    <source>
        <dbReference type="ARBA" id="ARBA00004141"/>
    </source>
</evidence>
<organism evidence="13 14">
    <name type="scientific">Batrachochytrium salamandrivorans</name>
    <dbReference type="NCBI Taxonomy" id="1357716"/>
    <lineage>
        <taxon>Eukaryota</taxon>
        <taxon>Fungi</taxon>
        <taxon>Fungi incertae sedis</taxon>
        <taxon>Chytridiomycota</taxon>
        <taxon>Chytridiomycota incertae sedis</taxon>
        <taxon>Chytridiomycetes</taxon>
        <taxon>Rhizophydiales</taxon>
        <taxon>Rhizophydiales incertae sedis</taxon>
        <taxon>Batrachochytrium</taxon>
    </lineage>
</organism>
<dbReference type="Proteomes" id="UP001648503">
    <property type="component" value="Unassembled WGS sequence"/>
</dbReference>
<dbReference type="PANTHER" id="PTHR11157:SF134">
    <property type="entry name" value="ELONGATION OF FATTY ACIDS PROTEIN 1-RELATED"/>
    <property type="match status" value="1"/>
</dbReference>
<protein>
    <recommendedName>
        <fullName evidence="12">Elongation of fatty acids protein</fullName>
        <ecNumber evidence="12">2.3.1.-</ecNumber>
    </recommendedName>
</protein>
<keyword evidence="4 12" id="KW-0808">Transferase</keyword>
<keyword evidence="8 12" id="KW-0443">Lipid metabolism</keyword>
<feature type="transmembrane region" description="Helical" evidence="12">
    <location>
        <begin position="42"/>
        <end position="59"/>
    </location>
</feature>
<evidence type="ECO:0000256" key="7">
    <source>
        <dbReference type="ARBA" id="ARBA00022989"/>
    </source>
</evidence>
<reference evidence="13 14" key="1">
    <citation type="submission" date="2021-02" db="EMBL/GenBank/DDBJ databases">
        <title>Variation within the Batrachochytrium salamandrivorans European outbreak.</title>
        <authorList>
            <person name="Kelly M."/>
            <person name="Pasmans F."/>
            <person name="Shea T.P."/>
            <person name="Munoz J.F."/>
            <person name="Carranza S."/>
            <person name="Cuomo C.A."/>
            <person name="Martel A."/>
        </authorList>
    </citation>
    <scope>NUCLEOTIDE SEQUENCE [LARGE SCALE GENOMIC DNA]</scope>
    <source>
        <strain evidence="13 14">AMFP18/2</strain>
    </source>
</reference>
<keyword evidence="3 12" id="KW-0444">Lipid biosynthesis</keyword>
<dbReference type="PROSITE" id="PS01188">
    <property type="entry name" value="ELO"/>
    <property type="match status" value="1"/>
</dbReference>
<comment type="caution">
    <text evidence="13">The sequence shown here is derived from an EMBL/GenBank/DDBJ whole genome shotgun (WGS) entry which is preliminary data.</text>
</comment>
<keyword evidence="7 12" id="KW-1133">Transmembrane helix</keyword>
<evidence type="ECO:0000256" key="3">
    <source>
        <dbReference type="ARBA" id="ARBA00022516"/>
    </source>
</evidence>
<evidence type="ECO:0000313" key="14">
    <source>
        <dbReference type="Proteomes" id="UP001648503"/>
    </source>
</evidence>
<comment type="subcellular location">
    <subcellularLocation>
        <location evidence="1">Membrane</location>
        <topology evidence="1">Multi-pass membrane protein</topology>
    </subcellularLocation>
</comment>
<comment type="similarity">
    <text evidence="2 12">Belongs to the ELO family.</text>
</comment>
<evidence type="ECO:0000256" key="6">
    <source>
        <dbReference type="ARBA" id="ARBA00022832"/>
    </source>
</evidence>
<keyword evidence="10 12" id="KW-0275">Fatty acid biosynthesis</keyword>
<keyword evidence="9 12" id="KW-0472">Membrane</keyword>
<dbReference type="InterPro" id="IPR002076">
    <property type="entry name" value="ELO_fam"/>
</dbReference>
<keyword evidence="14" id="KW-1185">Reference proteome</keyword>
<evidence type="ECO:0000256" key="8">
    <source>
        <dbReference type="ARBA" id="ARBA00023098"/>
    </source>
</evidence>
<accession>A0ABQ8ESH4</accession>
<dbReference type="EC" id="2.3.1.-" evidence="12"/>
<sequence length="276" mass="32355">MMMPIGASSFSLSLDISRWQWDQLANYHNFRWTVSRTPFSNLGIIVASWCIYFGTILVLRMYMANREPFKLKMVTAYHNMFLCLLSLAMFSAGVVGTYYRARSRGIDEIFCTNDENGMRGLLPFTMYIYFLSKFVELFDTVILVLKKKPIIFLHWYHHSIVMLMVWSWLEYDIAFAMQGMIANALVHVFMYYYYYSSSLGRKVWYKKYITAGQIVQFSLSFVLSVPYIYYSVVKGCSGWNAFVFSMIVNASFLMLFINFYSSTYQPSASKLSKKRQ</sequence>